<comment type="catalytic activity">
    <reaction evidence="15">
        <text>GTP + 4 H2O = 2,5-diamino-6-hydroxy-4-(5-phosphoribosylamino)-pyrimidine + formate + 2 phosphate + 3 H(+)</text>
        <dbReference type="Rhea" id="RHEA:23704"/>
        <dbReference type="ChEBI" id="CHEBI:15377"/>
        <dbReference type="ChEBI" id="CHEBI:15378"/>
        <dbReference type="ChEBI" id="CHEBI:15740"/>
        <dbReference type="ChEBI" id="CHEBI:37565"/>
        <dbReference type="ChEBI" id="CHEBI:43474"/>
        <dbReference type="ChEBI" id="CHEBI:58614"/>
        <dbReference type="EC" id="3.5.4.25"/>
    </reaction>
</comment>
<evidence type="ECO:0000256" key="4">
    <source>
        <dbReference type="ARBA" id="ARBA00004853"/>
    </source>
</evidence>
<keyword evidence="12" id="KW-0378">Hydrolase</keyword>
<dbReference type="SUPFAM" id="SSF142695">
    <property type="entry name" value="RibA-like"/>
    <property type="match status" value="1"/>
</dbReference>
<reference evidence="18 19" key="1">
    <citation type="submission" date="2017-06" db="EMBL/GenBank/DDBJ databases">
        <title>Complete genome of Francisella halioticida.</title>
        <authorList>
            <person name="Sjodin A."/>
        </authorList>
    </citation>
    <scope>NUCLEOTIDE SEQUENCE [LARGE SCALE GENOMIC DNA]</scope>
    <source>
        <strain evidence="18 19">DSM 23729</strain>
    </source>
</reference>
<comment type="similarity">
    <text evidence="6">In the N-terminal section; belongs to the DHBP synthase family.</text>
</comment>
<feature type="domain" description="GTP cyclohydrolase II" evidence="17">
    <location>
        <begin position="213"/>
        <end position="370"/>
    </location>
</feature>
<evidence type="ECO:0000256" key="15">
    <source>
        <dbReference type="ARBA" id="ARBA00049295"/>
    </source>
</evidence>
<evidence type="ECO:0000313" key="18">
    <source>
        <dbReference type="EMBL" id="ASG67309.1"/>
    </source>
</evidence>
<feature type="binding site" evidence="16">
    <location>
        <position position="31"/>
    </location>
    <ligand>
        <name>Mg(2+)</name>
        <dbReference type="ChEBI" id="CHEBI:18420"/>
        <label>2</label>
    </ligand>
</feature>
<dbReference type="SUPFAM" id="SSF55821">
    <property type="entry name" value="YrdC/RibB"/>
    <property type="match status" value="1"/>
</dbReference>
<dbReference type="Gene3D" id="3.40.50.10990">
    <property type="entry name" value="GTP cyclohydrolase II"/>
    <property type="match status" value="1"/>
</dbReference>
<feature type="binding site" evidence="16">
    <location>
        <begin position="144"/>
        <end position="148"/>
    </location>
    <ligand>
        <name>D-ribulose 5-phosphate</name>
        <dbReference type="ChEBI" id="CHEBI:58121"/>
    </ligand>
</feature>
<feature type="binding site" evidence="16">
    <location>
        <position position="31"/>
    </location>
    <ligand>
        <name>Mg(2+)</name>
        <dbReference type="ChEBI" id="CHEBI:18420"/>
        <label>1</label>
    </ligand>
</feature>
<evidence type="ECO:0000256" key="3">
    <source>
        <dbReference type="ARBA" id="ARBA00002284"/>
    </source>
</evidence>
<comment type="cofactor">
    <cofactor evidence="2">
        <name>Zn(2+)</name>
        <dbReference type="ChEBI" id="CHEBI:29105"/>
    </cofactor>
</comment>
<comment type="similarity">
    <text evidence="7">In the C-terminal section; belongs to the GTP cyclohydrolase II family.</text>
</comment>
<feature type="binding site" evidence="16">
    <location>
        <position position="147"/>
    </location>
    <ligand>
        <name>Mg(2+)</name>
        <dbReference type="ChEBI" id="CHEBI:18420"/>
        <label>2</label>
    </ligand>
</feature>
<keyword evidence="11" id="KW-0547">Nucleotide-binding</keyword>
<dbReference type="CDD" id="cd00641">
    <property type="entry name" value="GTP_cyclohydro2"/>
    <property type="match status" value="1"/>
</dbReference>
<evidence type="ECO:0000313" key="19">
    <source>
        <dbReference type="Proteomes" id="UP000249910"/>
    </source>
</evidence>
<dbReference type="InterPro" id="IPR032677">
    <property type="entry name" value="GTP_cyclohydro_II"/>
</dbReference>
<keyword evidence="19" id="KW-1185">Reference proteome</keyword>
<evidence type="ECO:0000256" key="1">
    <source>
        <dbReference type="ARBA" id="ARBA00000141"/>
    </source>
</evidence>
<dbReference type="InterPro" id="IPR017945">
    <property type="entry name" value="DHBP_synth_RibB-like_a/b_dom"/>
</dbReference>
<keyword evidence="16" id="KW-0456">Lyase</keyword>
<comment type="cofactor">
    <cofactor evidence="16">
        <name>Mg(2+)</name>
        <dbReference type="ChEBI" id="CHEBI:18420"/>
    </cofactor>
    <cofactor evidence="16">
        <name>Mn(2+)</name>
        <dbReference type="ChEBI" id="CHEBI:29035"/>
    </cofactor>
    <text evidence="16">Binds 2 divalent metal cations per subunit. Magnesium or manganese.</text>
</comment>
<accession>A0ABM6LXP2</accession>
<gene>
    <name evidence="16 18" type="primary">ribB</name>
    <name evidence="18" type="ORF">CDV26_01905</name>
</gene>
<organism evidence="18 19">
    <name type="scientific">Francisella halioticida</name>
    <dbReference type="NCBI Taxonomy" id="549298"/>
    <lineage>
        <taxon>Bacteria</taxon>
        <taxon>Pseudomonadati</taxon>
        <taxon>Pseudomonadota</taxon>
        <taxon>Gammaproteobacteria</taxon>
        <taxon>Thiotrichales</taxon>
        <taxon>Francisellaceae</taxon>
        <taxon>Francisella</taxon>
    </lineage>
</organism>
<name>A0ABM6LXP2_9GAMM</name>
<evidence type="ECO:0000256" key="8">
    <source>
        <dbReference type="ARBA" id="ARBA00018836"/>
    </source>
</evidence>
<feature type="binding site" evidence="16">
    <location>
        <begin position="30"/>
        <end position="31"/>
    </location>
    <ligand>
        <name>D-ribulose 5-phosphate</name>
        <dbReference type="ChEBI" id="CHEBI:58121"/>
    </ligand>
</feature>
<dbReference type="InterPro" id="IPR036144">
    <property type="entry name" value="RibA-like_sf"/>
</dbReference>
<comment type="pathway">
    <text evidence="4">Cofactor biosynthesis; riboflavin biosynthesis; 5-amino-6-(D-ribitylamino)uracil from GTP: step 1/4.</text>
</comment>
<evidence type="ECO:0000256" key="5">
    <source>
        <dbReference type="ARBA" id="ARBA00004904"/>
    </source>
</evidence>
<keyword evidence="10 16" id="KW-0479">Metal-binding</keyword>
<evidence type="ECO:0000256" key="12">
    <source>
        <dbReference type="ARBA" id="ARBA00022801"/>
    </source>
</evidence>
<dbReference type="EC" id="4.1.99.12" evidence="16"/>
<feature type="site" description="Essential for catalytic activity" evidence="16">
    <location>
        <position position="130"/>
    </location>
</feature>
<dbReference type="PANTHER" id="PTHR21327">
    <property type="entry name" value="GTP CYCLOHYDROLASE II-RELATED"/>
    <property type="match status" value="1"/>
</dbReference>
<feature type="site" description="Essential for catalytic activity" evidence="16">
    <location>
        <position position="168"/>
    </location>
</feature>
<dbReference type="PIRSF" id="PIRSF001259">
    <property type="entry name" value="RibA"/>
    <property type="match status" value="1"/>
</dbReference>
<feature type="binding site" evidence="16">
    <location>
        <position position="35"/>
    </location>
    <ligand>
        <name>D-ribulose 5-phosphate</name>
        <dbReference type="ChEBI" id="CHEBI:58121"/>
    </ligand>
</feature>
<dbReference type="PANTHER" id="PTHR21327:SF18">
    <property type="entry name" value="3,4-DIHYDROXY-2-BUTANONE 4-PHOSPHATE SYNTHASE"/>
    <property type="match status" value="1"/>
</dbReference>
<evidence type="ECO:0000256" key="2">
    <source>
        <dbReference type="ARBA" id="ARBA00001947"/>
    </source>
</evidence>
<keyword evidence="14" id="KW-0342">GTP-binding</keyword>
<protein>
    <recommendedName>
        <fullName evidence="8 16">3,4-dihydroxy-2-butanone 4-phosphate synthase</fullName>
        <shortName evidence="16">DHBP synthase</shortName>
        <ecNumber evidence="16">4.1.99.12</ecNumber>
    </recommendedName>
</protein>
<proteinExistence type="inferred from homology"/>
<keyword evidence="9 16" id="KW-0686">Riboflavin biosynthesis</keyword>
<dbReference type="Gene3D" id="3.90.870.10">
    <property type="entry name" value="DHBP synthase"/>
    <property type="match status" value="1"/>
</dbReference>
<dbReference type="InterPro" id="IPR000422">
    <property type="entry name" value="DHBP_synthase_RibB"/>
</dbReference>
<keyword evidence="16" id="KW-0464">Manganese</keyword>
<evidence type="ECO:0000256" key="9">
    <source>
        <dbReference type="ARBA" id="ARBA00022619"/>
    </source>
</evidence>
<evidence type="ECO:0000259" key="17">
    <source>
        <dbReference type="Pfam" id="PF00925"/>
    </source>
</evidence>
<dbReference type="NCBIfam" id="TIGR00506">
    <property type="entry name" value="ribB"/>
    <property type="match status" value="1"/>
</dbReference>
<evidence type="ECO:0000256" key="7">
    <source>
        <dbReference type="ARBA" id="ARBA00008976"/>
    </source>
</evidence>
<dbReference type="EMBL" id="CP022132">
    <property type="protein sequence ID" value="ASG67309.1"/>
    <property type="molecule type" value="Genomic_DNA"/>
</dbReference>
<keyword evidence="13" id="KW-0862">Zinc</keyword>
<comment type="function">
    <text evidence="3 16">Catalyzes the conversion of D-ribulose 5-phosphate to formate and 3,4-dihydroxy-2-butanone 4-phosphate.</text>
</comment>
<dbReference type="Pfam" id="PF00926">
    <property type="entry name" value="DHBP_synthase"/>
    <property type="match status" value="1"/>
</dbReference>
<dbReference type="NCBIfam" id="NF001591">
    <property type="entry name" value="PRK00393.1"/>
    <property type="match status" value="1"/>
</dbReference>
<evidence type="ECO:0000256" key="10">
    <source>
        <dbReference type="ARBA" id="ARBA00022723"/>
    </source>
</evidence>
<dbReference type="Pfam" id="PF00925">
    <property type="entry name" value="GTP_cyclohydro2"/>
    <property type="match status" value="1"/>
</dbReference>
<evidence type="ECO:0000256" key="14">
    <source>
        <dbReference type="ARBA" id="ARBA00023134"/>
    </source>
</evidence>
<dbReference type="InterPro" id="IPR000926">
    <property type="entry name" value="RibA"/>
</dbReference>
<comment type="catalytic activity">
    <reaction evidence="1 16">
        <text>D-ribulose 5-phosphate = (2S)-2-hydroxy-3-oxobutyl phosphate + formate + H(+)</text>
        <dbReference type="Rhea" id="RHEA:18457"/>
        <dbReference type="ChEBI" id="CHEBI:15378"/>
        <dbReference type="ChEBI" id="CHEBI:15740"/>
        <dbReference type="ChEBI" id="CHEBI:58121"/>
        <dbReference type="ChEBI" id="CHEBI:58830"/>
        <dbReference type="EC" id="4.1.99.12"/>
    </reaction>
</comment>
<evidence type="ECO:0000256" key="16">
    <source>
        <dbReference type="HAMAP-Rule" id="MF_00180"/>
    </source>
</evidence>
<dbReference type="Proteomes" id="UP000249910">
    <property type="component" value="Chromosome"/>
</dbReference>
<comment type="pathway">
    <text evidence="5 16">Cofactor biosynthesis; riboflavin biosynthesis; 2-hydroxy-3-oxobutyl phosphate from D-ribulose 5-phosphate: step 1/1.</text>
</comment>
<comment type="subunit">
    <text evidence="16">Homodimer.</text>
</comment>
<keyword evidence="16" id="KW-0460">Magnesium</keyword>
<sequence>MFKEIKHNVENAIKALKQGIPIVVLDDHDRENEGDLVAIAETITPETVNFMITHGKGLVCTPLTQARCEELGLTPMVSKNTESMQTAFTVSIDLKGNGVTTGISTSDRAKTIKALTDAQIKASDLARPGHIFPLVAKDGGVLKRVGHTEACVDLARLSGFTPAGAICEIINDDGTMTRGKDLENFVKKYDLPMLTIADLYQYRLATEIFVTKMASSTIPFKKIGKLEMSVYKDNFSEDEVIVLSKPYSGDNPLVRMHSSCVTGDIFGSLRCDCQAQLHKGIEMISEEGGIFIYLDQEGRGIGLTNKLKAYNLQINQNMDTVEANIALGLPIDARKYDLAIQVLKYNKVNKCRLISNNPKKLEALRNVDISAEPVYCEAFVNSHNRDYLITKQTKTKHTIKGL</sequence>
<dbReference type="HAMAP" id="MF_00180">
    <property type="entry name" value="RibB"/>
    <property type="match status" value="1"/>
</dbReference>
<evidence type="ECO:0000256" key="13">
    <source>
        <dbReference type="ARBA" id="ARBA00022833"/>
    </source>
</evidence>
<evidence type="ECO:0000256" key="6">
    <source>
        <dbReference type="ARBA" id="ARBA00005520"/>
    </source>
</evidence>
<comment type="similarity">
    <text evidence="16">Belongs to the DHBP synthase family.</text>
</comment>
<dbReference type="RefSeq" id="WP_088771860.1">
    <property type="nucleotide sequence ID" value="NZ_AP023082.1"/>
</dbReference>
<evidence type="ECO:0000256" key="11">
    <source>
        <dbReference type="ARBA" id="ARBA00022741"/>
    </source>
</evidence>